<name>A0A9J6FEJ5_HAELO</name>
<comment type="subcellular location">
    <subcellularLocation>
        <location evidence="1">Peroxisome</location>
    </subcellularLocation>
</comment>
<dbReference type="PANTHER" id="PTHR24096">
    <property type="entry name" value="LONG-CHAIN-FATTY-ACID--COA LIGASE"/>
    <property type="match status" value="1"/>
</dbReference>
<dbReference type="VEuPathDB" id="VectorBase:HLOH_058869"/>
<gene>
    <name evidence="6" type="ORF">HPB48_020259</name>
</gene>
<keyword evidence="3" id="KW-0732">Signal</keyword>
<organism evidence="6 7">
    <name type="scientific">Haemaphysalis longicornis</name>
    <name type="common">Bush tick</name>
    <dbReference type="NCBI Taxonomy" id="44386"/>
    <lineage>
        <taxon>Eukaryota</taxon>
        <taxon>Metazoa</taxon>
        <taxon>Ecdysozoa</taxon>
        <taxon>Arthropoda</taxon>
        <taxon>Chelicerata</taxon>
        <taxon>Arachnida</taxon>
        <taxon>Acari</taxon>
        <taxon>Parasitiformes</taxon>
        <taxon>Ixodida</taxon>
        <taxon>Ixodoidea</taxon>
        <taxon>Ixodidae</taxon>
        <taxon>Haemaphysalinae</taxon>
        <taxon>Haemaphysalis</taxon>
    </lineage>
</organism>
<dbReference type="GO" id="GO:0005777">
    <property type="term" value="C:peroxisome"/>
    <property type="evidence" value="ECO:0007669"/>
    <property type="project" value="UniProtKB-SubCell"/>
</dbReference>
<evidence type="ECO:0000259" key="5">
    <source>
        <dbReference type="Pfam" id="PF13193"/>
    </source>
</evidence>
<dbReference type="Gene3D" id="3.40.50.980">
    <property type="match status" value="1"/>
</dbReference>
<evidence type="ECO:0000259" key="4">
    <source>
        <dbReference type="Pfam" id="PF00501"/>
    </source>
</evidence>
<dbReference type="SUPFAM" id="SSF56801">
    <property type="entry name" value="Acetyl-CoA synthetase-like"/>
    <property type="match status" value="1"/>
</dbReference>
<dbReference type="InterPro" id="IPR045851">
    <property type="entry name" value="AMP-bd_C_sf"/>
</dbReference>
<keyword evidence="2" id="KW-0576">Peroxisome</keyword>
<dbReference type="Pfam" id="PF13193">
    <property type="entry name" value="AMP-binding_C"/>
    <property type="match status" value="1"/>
</dbReference>
<evidence type="ECO:0000256" key="1">
    <source>
        <dbReference type="ARBA" id="ARBA00004275"/>
    </source>
</evidence>
<proteinExistence type="predicted"/>
<keyword evidence="7" id="KW-1185">Reference proteome</keyword>
<feature type="domain" description="AMP-binding enzyme C-terminal" evidence="5">
    <location>
        <begin position="184"/>
        <end position="244"/>
    </location>
</feature>
<feature type="chain" id="PRO_5039913296" evidence="3">
    <location>
        <begin position="24"/>
        <end position="252"/>
    </location>
</feature>
<dbReference type="InterPro" id="IPR000873">
    <property type="entry name" value="AMP-dep_synth/lig_dom"/>
</dbReference>
<dbReference type="AlphaFoldDB" id="A0A9J6FEJ5"/>
<dbReference type="OrthoDB" id="6493838at2759"/>
<reference evidence="6 7" key="1">
    <citation type="journal article" date="2020" name="Cell">
        <title>Large-Scale Comparative Analyses of Tick Genomes Elucidate Their Genetic Diversity and Vector Capacities.</title>
        <authorList>
            <consortium name="Tick Genome and Microbiome Consortium (TIGMIC)"/>
            <person name="Jia N."/>
            <person name="Wang J."/>
            <person name="Shi W."/>
            <person name="Du L."/>
            <person name="Sun Y."/>
            <person name="Zhan W."/>
            <person name="Jiang J.F."/>
            <person name="Wang Q."/>
            <person name="Zhang B."/>
            <person name="Ji P."/>
            <person name="Bell-Sakyi L."/>
            <person name="Cui X.M."/>
            <person name="Yuan T.T."/>
            <person name="Jiang B.G."/>
            <person name="Yang W.F."/>
            <person name="Lam T.T."/>
            <person name="Chang Q.C."/>
            <person name="Ding S.J."/>
            <person name="Wang X.J."/>
            <person name="Zhu J.G."/>
            <person name="Ruan X.D."/>
            <person name="Zhao L."/>
            <person name="Wei J.T."/>
            <person name="Ye R.Z."/>
            <person name="Que T.C."/>
            <person name="Du C.H."/>
            <person name="Zhou Y.H."/>
            <person name="Cheng J.X."/>
            <person name="Dai P.F."/>
            <person name="Guo W.B."/>
            <person name="Han X.H."/>
            <person name="Huang E.J."/>
            <person name="Li L.F."/>
            <person name="Wei W."/>
            <person name="Gao Y.C."/>
            <person name="Liu J.Z."/>
            <person name="Shao H.Z."/>
            <person name="Wang X."/>
            <person name="Wang C.C."/>
            <person name="Yang T.C."/>
            <person name="Huo Q.B."/>
            <person name="Li W."/>
            <person name="Chen H.Y."/>
            <person name="Chen S.E."/>
            <person name="Zhou L.G."/>
            <person name="Ni X.B."/>
            <person name="Tian J.H."/>
            <person name="Sheng Y."/>
            <person name="Liu T."/>
            <person name="Pan Y.S."/>
            <person name="Xia L.Y."/>
            <person name="Li J."/>
            <person name="Zhao F."/>
            <person name="Cao W.C."/>
        </authorList>
    </citation>
    <scope>NUCLEOTIDE SEQUENCE [LARGE SCALE GENOMIC DNA]</scope>
    <source>
        <strain evidence="6">HaeL-2018</strain>
    </source>
</reference>
<dbReference type="InterPro" id="IPR025110">
    <property type="entry name" value="AMP-bd_C"/>
</dbReference>
<evidence type="ECO:0000313" key="7">
    <source>
        <dbReference type="Proteomes" id="UP000821853"/>
    </source>
</evidence>
<feature type="signal peptide" evidence="3">
    <location>
        <begin position="1"/>
        <end position="23"/>
    </location>
</feature>
<dbReference type="PANTHER" id="PTHR24096:SF422">
    <property type="entry name" value="BCDNA.GH02901"/>
    <property type="match status" value="1"/>
</dbReference>
<evidence type="ECO:0000256" key="2">
    <source>
        <dbReference type="ARBA" id="ARBA00023140"/>
    </source>
</evidence>
<evidence type="ECO:0000313" key="6">
    <source>
        <dbReference type="EMBL" id="KAH9361365.1"/>
    </source>
</evidence>
<evidence type="ECO:0000256" key="3">
    <source>
        <dbReference type="SAM" id="SignalP"/>
    </source>
</evidence>
<comment type="caution">
    <text evidence="6">The sequence shown here is derived from an EMBL/GenBank/DDBJ whole genome shotgun (WGS) entry which is preliminary data.</text>
</comment>
<dbReference type="Gene3D" id="3.30.300.30">
    <property type="match status" value="1"/>
</dbReference>
<dbReference type="Gene3D" id="2.30.38.10">
    <property type="entry name" value="Luciferase, Domain 3"/>
    <property type="match status" value="1"/>
</dbReference>
<sequence length="252" mass="27661">MFFFLFFRTFLQATLMLQFPTSAQKIVQCANFGDYDVSSMKTLLTGGSATPTVVAQGIIDKFKLKAFRHVYGMSETSGAVTATPASTDDYESVGKPVPMTQIKVVDVQTRERLDPGQHGEICVKGPYCCIGYFNKPEETKQLYDDDGFIQTGDIGYYTAEGKLFVVDRMKELIKCMDQQVAPAELEDLLLQHKAVKEAAVTGVPHPEYGEAARAFVVPFEEASADDALKENLAKLVAGHLWDPAAISHGATQ</sequence>
<protein>
    <submittedName>
        <fullName evidence="6">Uncharacterized protein</fullName>
    </submittedName>
</protein>
<dbReference type="Proteomes" id="UP000821853">
    <property type="component" value="Chromosome 1"/>
</dbReference>
<dbReference type="OMA" id="WIFRNAY"/>
<accession>A0A9J6FEJ5</accession>
<feature type="domain" description="AMP-dependent synthetase/ligase" evidence="4">
    <location>
        <begin position="12"/>
        <end position="133"/>
    </location>
</feature>
<dbReference type="GO" id="GO:0016405">
    <property type="term" value="F:CoA-ligase activity"/>
    <property type="evidence" value="ECO:0007669"/>
    <property type="project" value="TreeGrafter"/>
</dbReference>
<dbReference type="EMBL" id="JABSTR010000001">
    <property type="protein sequence ID" value="KAH9361365.1"/>
    <property type="molecule type" value="Genomic_DNA"/>
</dbReference>
<dbReference type="Pfam" id="PF00501">
    <property type="entry name" value="AMP-binding"/>
    <property type="match status" value="1"/>
</dbReference>